<dbReference type="InterPro" id="IPR049163">
    <property type="entry name" value="Pif1-like_2B_dom"/>
</dbReference>
<sequence length="152" mass="17144">MDKVFPNSSVNYTDVNWIRERATLAPANEAVDKLNDELLQKLKGTSEITFRSNDTTVDQNQAVQYPTEFLNTVRPIGMPPNNLTVKLGAPLMLLRNLDPPRLYFEHCNATRLMVKKMMPHVIEATILSGCGKGEDVFIPRIALIPSRTEITF</sequence>
<proteinExistence type="predicted"/>
<dbReference type="PANTHER" id="PTHR10492">
    <property type="match status" value="1"/>
</dbReference>
<reference evidence="2" key="1">
    <citation type="submission" date="2015-07" db="EMBL/GenBank/DDBJ databases">
        <title>MeaNS - Measles Nucleotide Surveillance Program.</title>
        <authorList>
            <person name="Tran T."/>
            <person name="Druce J."/>
        </authorList>
    </citation>
    <scope>NUCLEOTIDE SEQUENCE</scope>
    <source>
        <strain evidence="2">UCB-OBI-ISO-001</strain>
        <tissue evidence="2">Gonad</tissue>
    </source>
</reference>
<name>A0A0L8IDB9_OCTBM</name>
<dbReference type="Pfam" id="PF21530">
    <property type="entry name" value="Pif1_2B_dom"/>
    <property type="match status" value="1"/>
</dbReference>
<evidence type="ECO:0000259" key="1">
    <source>
        <dbReference type="Pfam" id="PF21530"/>
    </source>
</evidence>
<dbReference type="AlphaFoldDB" id="A0A0L8IDB9"/>
<dbReference type="OrthoDB" id="272985at2759"/>
<organism evidence="2">
    <name type="scientific">Octopus bimaculoides</name>
    <name type="common">California two-spotted octopus</name>
    <dbReference type="NCBI Taxonomy" id="37653"/>
    <lineage>
        <taxon>Eukaryota</taxon>
        <taxon>Metazoa</taxon>
        <taxon>Spiralia</taxon>
        <taxon>Lophotrochozoa</taxon>
        <taxon>Mollusca</taxon>
        <taxon>Cephalopoda</taxon>
        <taxon>Coleoidea</taxon>
        <taxon>Octopodiformes</taxon>
        <taxon>Octopoda</taxon>
        <taxon>Incirrata</taxon>
        <taxon>Octopodidae</taxon>
        <taxon>Octopus</taxon>
    </lineage>
</organism>
<dbReference type="STRING" id="37653.A0A0L8IDB9"/>
<evidence type="ECO:0000313" key="2">
    <source>
        <dbReference type="EMBL" id="KOF99409.1"/>
    </source>
</evidence>
<gene>
    <name evidence="2" type="ORF">OCBIM_22016452mg</name>
</gene>
<feature type="domain" description="DNA helicase Pif1-like 2B" evidence="1">
    <location>
        <begin position="68"/>
        <end position="115"/>
    </location>
</feature>
<accession>A0A0L8IDB9</accession>
<dbReference type="PANTHER" id="PTHR10492:SF92">
    <property type="entry name" value="ATP-DEPENDENT DNA HELICASE"/>
    <property type="match status" value="1"/>
</dbReference>
<protein>
    <recommendedName>
        <fullName evidence="1">DNA helicase Pif1-like 2B domain-containing protein</fullName>
    </recommendedName>
</protein>
<dbReference type="EMBL" id="KQ415965">
    <property type="protein sequence ID" value="KOF99409.1"/>
    <property type="molecule type" value="Genomic_DNA"/>
</dbReference>